<accession>A0AAF3FL50</accession>
<dbReference type="Gene3D" id="3.30.2260.10">
    <property type="entry name" value="Enhancer of rudimentary"/>
    <property type="match status" value="1"/>
</dbReference>
<dbReference type="PANTHER" id="PTHR12373:SF0">
    <property type="entry name" value="ENHANCER OF RUDIMENTARY HOMOLOG"/>
    <property type="match status" value="1"/>
</dbReference>
<organism evidence="3 4">
    <name type="scientific">Mesorhabditis belari</name>
    <dbReference type="NCBI Taxonomy" id="2138241"/>
    <lineage>
        <taxon>Eukaryota</taxon>
        <taxon>Metazoa</taxon>
        <taxon>Ecdysozoa</taxon>
        <taxon>Nematoda</taxon>
        <taxon>Chromadorea</taxon>
        <taxon>Rhabditida</taxon>
        <taxon>Rhabditina</taxon>
        <taxon>Rhabditomorpha</taxon>
        <taxon>Rhabditoidea</taxon>
        <taxon>Rhabditidae</taxon>
        <taxon>Mesorhabditinae</taxon>
        <taxon>Mesorhabditis</taxon>
    </lineage>
</organism>
<comment type="similarity">
    <text evidence="1 2">Belongs to the E(R) family.</text>
</comment>
<keyword evidence="3" id="KW-1185">Reference proteome</keyword>
<evidence type="ECO:0000313" key="3">
    <source>
        <dbReference type="Proteomes" id="UP000887575"/>
    </source>
</evidence>
<dbReference type="PANTHER" id="PTHR12373">
    <property type="entry name" value="ENHANCER OF RUDIMENTARY ERH"/>
    <property type="match status" value="1"/>
</dbReference>
<name>A0AAF3FL50_9BILA</name>
<evidence type="ECO:0000313" key="4">
    <source>
        <dbReference type="WBParaSite" id="MBELARI_LOCUS7865"/>
    </source>
</evidence>
<reference evidence="4" key="1">
    <citation type="submission" date="2024-02" db="UniProtKB">
        <authorList>
            <consortium name="WormBaseParasite"/>
        </authorList>
    </citation>
    <scope>IDENTIFICATION</scope>
</reference>
<dbReference type="AlphaFoldDB" id="A0AAF3FL50"/>
<keyword evidence="2" id="KW-0131">Cell cycle</keyword>
<comment type="function">
    <text evidence="2">May have a role in the cell cycle.</text>
</comment>
<proteinExistence type="inferred from homology"/>
<dbReference type="PIRSF" id="PIRSF016393">
    <property type="entry name" value="Enh_rudimentary"/>
    <property type="match status" value="1"/>
</dbReference>
<dbReference type="SUPFAM" id="SSF143875">
    <property type="entry name" value="ERH-like"/>
    <property type="match status" value="1"/>
</dbReference>
<dbReference type="InterPro" id="IPR000781">
    <property type="entry name" value="ERH"/>
</dbReference>
<sequence>MHTILLLQPTSRADSRSYSDYESLKECLEAICKIYEEFLRKRNPGERVIKYDIEQLYDFLDKLTDVAILQLNPATKSYVPHNREWMKEKIFSMLRSQAGQ</sequence>
<protein>
    <recommendedName>
        <fullName evidence="2">Enhancer of rudimentary homolog</fullName>
    </recommendedName>
</protein>
<dbReference type="Pfam" id="PF01133">
    <property type="entry name" value="ER"/>
    <property type="match status" value="1"/>
</dbReference>
<evidence type="ECO:0000256" key="2">
    <source>
        <dbReference type="PIRNR" id="PIRNR016393"/>
    </source>
</evidence>
<dbReference type="InterPro" id="IPR035912">
    <property type="entry name" value="EHR_sf"/>
</dbReference>
<dbReference type="WBParaSite" id="MBELARI_LOCUS7865">
    <property type="protein sequence ID" value="MBELARI_LOCUS7865"/>
    <property type="gene ID" value="MBELARI_LOCUS7865"/>
</dbReference>
<evidence type="ECO:0000256" key="1">
    <source>
        <dbReference type="ARBA" id="ARBA00007491"/>
    </source>
</evidence>
<dbReference type="Proteomes" id="UP000887575">
    <property type="component" value="Unassembled WGS sequence"/>
</dbReference>